<gene>
    <name evidence="2" type="ORF">RRG08_017142</name>
</gene>
<protein>
    <submittedName>
        <fullName evidence="2">Uncharacterized protein</fullName>
    </submittedName>
</protein>
<evidence type="ECO:0000313" key="2">
    <source>
        <dbReference type="EMBL" id="KAK3765467.1"/>
    </source>
</evidence>
<feature type="coiled-coil region" evidence="1">
    <location>
        <begin position="29"/>
        <end position="70"/>
    </location>
</feature>
<organism evidence="2 3">
    <name type="scientific">Elysia crispata</name>
    <name type="common">lettuce slug</name>
    <dbReference type="NCBI Taxonomy" id="231223"/>
    <lineage>
        <taxon>Eukaryota</taxon>
        <taxon>Metazoa</taxon>
        <taxon>Spiralia</taxon>
        <taxon>Lophotrochozoa</taxon>
        <taxon>Mollusca</taxon>
        <taxon>Gastropoda</taxon>
        <taxon>Heterobranchia</taxon>
        <taxon>Euthyneura</taxon>
        <taxon>Panpulmonata</taxon>
        <taxon>Sacoglossa</taxon>
        <taxon>Placobranchoidea</taxon>
        <taxon>Plakobranchidae</taxon>
        <taxon>Elysia</taxon>
    </lineage>
</organism>
<dbReference type="AlphaFoldDB" id="A0AAE1DCK6"/>
<proteinExistence type="predicted"/>
<sequence length="74" mass="8674">MKRMDEQLKKYECELCEKAKQIVDLDDCLSRCQHNLNEKCNELLDAEQKAVRVCNELQALQCKLQEAEEAKKCL</sequence>
<dbReference type="EMBL" id="JAWDGP010004301">
    <property type="protein sequence ID" value="KAK3765467.1"/>
    <property type="molecule type" value="Genomic_DNA"/>
</dbReference>
<dbReference type="Proteomes" id="UP001283361">
    <property type="component" value="Unassembled WGS sequence"/>
</dbReference>
<accession>A0AAE1DCK6</accession>
<reference evidence="2" key="1">
    <citation type="journal article" date="2023" name="G3 (Bethesda)">
        <title>A reference genome for the long-term kleptoplast-retaining sea slug Elysia crispata morphotype clarki.</title>
        <authorList>
            <person name="Eastman K.E."/>
            <person name="Pendleton A.L."/>
            <person name="Shaikh M.A."/>
            <person name="Suttiyut T."/>
            <person name="Ogas R."/>
            <person name="Tomko P."/>
            <person name="Gavelis G."/>
            <person name="Widhalm J.R."/>
            <person name="Wisecaver J.H."/>
        </authorList>
    </citation>
    <scope>NUCLEOTIDE SEQUENCE</scope>
    <source>
        <strain evidence="2">ECLA1</strain>
    </source>
</reference>
<name>A0AAE1DCK6_9GAST</name>
<evidence type="ECO:0000313" key="3">
    <source>
        <dbReference type="Proteomes" id="UP001283361"/>
    </source>
</evidence>
<keyword evidence="1" id="KW-0175">Coiled coil</keyword>
<keyword evidence="3" id="KW-1185">Reference proteome</keyword>
<comment type="caution">
    <text evidence="2">The sequence shown here is derived from an EMBL/GenBank/DDBJ whole genome shotgun (WGS) entry which is preliminary data.</text>
</comment>
<evidence type="ECO:0000256" key="1">
    <source>
        <dbReference type="SAM" id="Coils"/>
    </source>
</evidence>